<feature type="domain" description="Major facilitator superfamily (MFS) profile" evidence="6">
    <location>
        <begin position="1"/>
        <end position="424"/>
    </location>
</feature>
<evidence type="ECO:0000256" key="1">
    <source>
        <dbReference type="ARBA" id="ARBA00004141"/>
    </source>
</evidence>
<dbReference type="PANTHER" id="PTHR23501">
    <property type="entry name" value="MAJOR FACILITATOR SUPERFAMILY"/>
    <property type="match status" value="1"/>
</dbReference>
<evidence type="ECO:0000256" key="5">
    <source>
        <dbReference type="SAM" id="Phobius"/>
    </source>
</evidence>
<dbReference type="InterPro" id="IPR036259">
    <property type="entry name" value="MFS_trans_sf"/>
</dbReference>
<feature type="transmembrane region" description="Helical" evidence="5">
    <location>
        <begin position="50"/>
        <end position="69"/>
    </location>
</feature>
<dbReference type="EMBL" id="OZ037945">
    <property type="protein sequence ID" value="CAL1702763.1"/>
    <property type="molecule type" value="Genomic_DNA"/>
</dbReference>
<feature type="transmembrane region" description="Helical" evidence="5">
    <location>
        <begin position="245"/>
        <end position="269"/>
    </location>
</feature>
<organism evidence="7 8">
    <name type="scientific">Somion occarium</name>
    <dbReference type="NCBI Taxonomy" id="3059160"/>
    <lineage>
        <taxon>Eukaryota</taxon>
        <taxon>Fungi</taxon>
        <taxon>Dikarya</taxon>
        <taxon>Basidiomycota</taxon>
        <taxon>Agaricomycotina</taxon>
        <taxon>Agaricomycetes</taxon>
        <taxon>Polyporales</taxon>
        <taxon>Cerrenaceae</taxon>
        <taxon>Somion</taxon>
    </lineage>
</organism>
<dbReference type="PANTHER" id="PTHR23501:SF84">
    <property type="entry name" value="VACUOLAR MEMBRANE AMINO ACID UPTAKE TRANSPORTER FNX2"/>
    <property type="match status" value="1"/>
</dbReference>
<feature type="transmembrane region" description="Helical" evidence="5">
    <location>
        <begin position="75"/>
        <end position="96"/>
    </location>
</feature>
<accession>A0ABP1D6T2</accession>
<evidence type="ECO:0000256" key="4">
    <source>
        <dbReference type="ARBA" id="ARBA00023136"/>
    </source>
</evidence>
<feature type="transmembrane region" description="Helical" evidence="5">
    <location>
        <begin position="206"/>
        <end position="224"/>
    </location>
</feature>
<proteinExistence type="predicted"/>
<evidence type="ECO:0000256" key="3">
    <source>
        <dbReference type="ARBA" id="ARBA00022989"/>
    </source>
</evidence>
<feature type="transmembrane region" description="Helical" evidence="5">
    <location>
        <begin position="134"/>
        <end position="156"/>
    </location>
</feature>
<gene>
    <name evidence="7" type="ORF">GFSPODELE1_LOCUS4209</name>
</gene>
<dbReference type="SUPFAM" id="SSF103473">
    <property type="entry name" value="MFS general substrate transporter"/>
    <property type="match status" value="1"/>
</dbReference>
<feature type="transmembrane region" description="Helical" evidence="5">
    <location>
        <begin position="340"/>
        <end position="362"/>
    </location>
</feature>
<evidence type="ECO:0000313" key="8">
    <source>
        <dbReference type="Proteomes" id="UP001497453"/>
    </source>
</evidence>
<dbReference type="InterPro" id="IPR011701">
    <property type="entry name" value="MFS"/>
</dbReference>
<feature type="transmembrane region" description="Helical" evidence="5">
    <location>
        <begin position="177"/>
        <end position="194"/>
    </location>
</feature>
<keyword evidence="4 5" id="KW-0472">Membrane</keyword>
<dbReference type="Proteomes" id="UP001497453">
    <property type="component" value="Chromosome 2"/>
</dbReference>
<comment type="subcellular location">
    <subcellularLocation>
        <location evidence="1">Membrane</location>
        <topology evidence="1">Multi-pass membrane protein</topology>
    </subcellularLocation>
</comment>
<keyword evidence="3 5" id="KW-1133">Transmembrane helix</keyword>
<evidence type="ECO:0000256" key="2">
    <source>
        <dbReference type="ARBA" id="ARBA00022692"/>
    </source>
</evidence>
<keyword evidence="2 5" id="KW-0812">Transmembrane</keyword>
<name>A0ABP1D6T2_9APHY</name>
<dbReference type="Gene3D" id="1.20.1250.20">
    <property type="entry name" value="MFS general substrate transporter like domains"/>
    <property type="match status" value="1"/>
</dbReference>
<keyword evidence="8" id="KW-1185">Reference proteome</keyword>
<evidence type="ECO:0000259" key="6">
    <source>
        <dbReference type="PROSITE" id="PS50850"/>
    </source>
</evidence>
<reference evidence="8" key="1">
    <citation type="submission" date="2024-04" db="EMBL/GenBank/DDBJ databases">
        <authorList>
            <person name="Shaw F."/>
            <person name="Minotto A."/>
        </authorList>
    </citation>
    <scope>NUCLEOTIDE SEQUENCE [LARGE SCALE GENOMIC DNA]</scope>
</reference>
<dbReference type="Pfam" id="PF07690">
    <property type="entry name" value="MFS_1"/>
    <property type="match status" value="1"/>
</dbReference>
<dbReference type="Gene3D" id="1.20.1720.10">
    <property type="entry name" value="Multidrug resistance protein D"/>
    <property type="match status" value="1"/>
</dbReference>
<feature type="transmembrane region" description="Helical" evidence="5">
    <location>
        <begin position="108"/>
        <end position="128"/>
    </location>
</feature>
<feature type="transmembrane region" description="Helical" evidence="5">
    <location>
        <begin position="309"/>
        <end position="334"/>
    </location>
</feature>
<protein>
    <recommendedName>
        <fullName evidence="6">Major facilitator superfamily (MFS) profile domain-containing protein</fullName>
    </recommendedName>
</protein>
<feature type="transmembrane region" description="Helical" evidence="5">
    <location>
        <begin position="281"/>
        <end position="302"/>
    </location>
</feature>
<dbReference type="InterPro" id="IPR020846">
    <property type="entry name" value="MFS_dom"/>
</dbReference>
<evidence type="ECO:0000313" key="7">
    <source>
        <dbReference type="EMBL" id="CAL1702763.1"/>
    </source>
</evidence>
<sequence>MIVASSFAAIGSELNALQSTSWIATAYMLTTTSFQPLYGKLSDIFGRKSCLIFAYTIFAIGCLLCGMARNITELIAARAFSGIGGGGITTLATIIMSDVAPLRERGTWQGIGNMFFATGQAVGAPLGGVLADTIGWRCAFLLQVPIAILAIISVSVSLKLSKNDHLDFYGKLKRVDFLGAFTLVLAVLTLLLGLDRGGNISWDDRIALTYLITFLVLFFAFLFVEMEYAREPFAPKHILVNKTLIASYMCNFLSIGSQMALIYHASLYFQVVKGRTASQAGLLFLPGVAAAVAGSLGGGLIVQFTGQYYVLTVLTYALSFIGATIATFSTGILLHSDTLVVIGLSVAALGLGAGTTTTLIALTANAGPQDQAVATAVSYLFRSTGSVVAISVASTATQEALRHELYKRLSGSNVDEIINHRRSM</sequence>
<dbReference type="PROSITE" id="PS50850">
    <property type="entry name" value="MFS"/>
    <property type="match status" value="1"/>
</dbReference>